<evidence type="ECO:0000256" key="1">
    <source>
        <dbReference type="SAM" id="Coils"/>
    </source>
</evidence>
<dbReference type="Proteomes" id="UP001558613">
    <property type="component" value="Unassembled WGS sequence"/>
</dbReference>
<organism evidence="2 3">
    <name type="scientific">Cirrhinus molitorella</name>
    <name type="common">mud carp</name>
    <dbReference type="NCBI Taxonomy" id="172907"/>
    <lineage>
        <taxon>Eukaryota</taxon>
        <taxon>Metazoa</taxon>
        <taxon>Chordata</taxon>
        <taxon>Craniata</taxon>
        <taxon>Vertebrata</taxon>
        <taxon>Euteleostomi</taxon>
        <taxon>Actinopterygii</taxon>
        <taxon>Neopterygii</taxon>
        <taxon>Teleostei</taxon>
        <taxon>Ostariophysi</taxon>
        <taxon>Cypriniformes</taxon>
        <taxon>Cyprinidae</taxon>
        <taxon>Labeoninae</taxon>
        <taxon>Labeonini</taxon>
        <taxon>Cirrhinus</taxon>
    </lineage>
</organism>
<gene>
    <name evidence="2" type="ORF">QQF64_000483</name>
</gene>
<accession>A0ABR3NYV2</accession>
<evidence type="ECO:0000313" key="2">
    <source>
        <dbReference type="EMBL" id="KAL1281680.1"/>
    </source>
</evidence>
<proteinExistence type="predicted"/>
<dbReference type="EMBL" id="JAYMGO010000001">
    <property type="protein sequence ID" value="KAL1281680.1"/>
    <property type="molecule type" value="Genomic_DNA"/>
</dbReference>
<feature type="coiled-coil region" evidence="1">
    <location>
        <begin position="72"/>
        <end position="131"/>
    </location>
</feature>
<protein>
    <submittedName>
        <fullName evidence="2">Uncharacterized protein</fullName>
    </submittedName>
</protein>
<evidence type="ECO:0000313" key="3">
    <source>
        <dbReference type="Proteomes" id="UP001558613"/>
    </source>
</evidence>
<name>A0ABR3NYV2_9TELE</name>
<keyword evidence="3" id="KW-1185">Reference proteome</keyword>
<sequence>MVQRKEKGGVITYDIQGGRLHLEDTEDGEESEISDMVSQVLGLDDVEEGKLSDTRKKNRWGVEDVVKEREWIETAARHRAERERRREDLQRDFQVAGTGGGADSGWFNRQLEDMEKDVREAREMLKEKRESDELNVMITGKMTIENEGRSRYYLRSEAKKIENEKEATTLELPLVMRNNQPEYQPWSFADKGAILTKLPHITEGGGRWLNKVLTLTQGHRLALGDMRALLGQVVSAGQLTEIENDAGTRTRVAETPYGNVATAWGGAIRNLFPAPPGAMHNIKFPQKQMKLRQHI</sequence>
<reference evidence="2 3" key="1">
    <citation type="submission" date="2023-09" db="EMBL/GenBank/DDBJ databases">
        <authorList>
            <person name="Wang M."/>
        </authorList>
    </citation>
    <scope>NUCLEOTIDE SEQUENCE [LARGE SCALE GENOMIC DNA]</scope>
    <source>
        <strain evidence="2">GT-2023</strain>
        <tissue evidence="2">Liver</tissue>
    </source>
</reference>
<comment type="caution">
    <text evidence="2">The sequence shown here is derived from an EMBL/GenBank/DDBJ whole genome shotgun (WGS) entry which is preliminary data.</text>
</comment>
<keyword evidence="1" id="KW-0175">Coiled coil</keyword>